<reference evidence="2" key="1">
    <citation type="submission" date="2023-10" db="EMBL/GenBank/DDBJ databases">
        <authorList>
            <person name="Chen Y."/>
            <person name="Shah S."/>
            <person name="Dougan E. K."/>
            <person name="Thang M."/>
            <person name="Chan C."/>
        </authorList>
    </citation>
    <scope>NUCLEOTIDE SEQUENCE [LARGE SCALE GENOMIC DNA]</scope>
</reference>
<evidence type="ECO:0000256" key="1">
    <source>
        <dbReference type="SAM" id="MobiDB-lite"/>
    </source>
</evidence>
<sequence>MGEHSSAAAAAVGVVGRRCRLSGRATLPPPPRSRRGGPGSAVFLGHGSRAAAVPAAALDPGDSGQHRLCGQQRPQPSAVPDPRVDHRHGARDGHDAATPAGQPLAVAAVAVAPRAAVAAALAWPGEARSEADAAVGSERLPEGGQPPVALPRSCRFAAFACVGSTGEALNDMATDLTIRGALSAGNTSLTLSYNCAVILSMCGGYLSERAASGPGARRAFASLWGLCQLCRGLGMRHLTPERTWLMFTFVFFDKFTGPLGQAAIDTALLALLRRDSGGASPPGWPRMPANAVWTLRTAAERLERPLCQLLLLQLGIPRAPAALPVCAAGVSVAFVWTTLRAGDRRGGGEKAD</sequence>
<evidence type="ECO:0000313" key="2">
    <source>
        <dbReference type="EMBL" id="CAK0854011.1"/>
    </source>
</evidence>
<gene>
    <name evidence="2" type="ORF">PCOR1329_LOCUS45308</name>
</gene>
<proteinExistence type="predicted"/>
<accession>A0ABN9U542</accession>
<name>A0ABN9U542_9DINO</name>
<evidence type="ECO:0000313" key="3">
    <source>
        <dbReference type="Proteomes" id="UP001189429"/>
    </source>
</evidence>
<dbReference type="Proteomes" id="UP001189429">
    <property type="component" value="Unassembled WGS sequence"/>
</dbReference>
<feature type="region of interest" description="Disordered" evidence="1">
    <location>
        <begin position="21"/>
        <end position="99"/>
    </location>
</feature>
<organism evidence="2 3">
    <name type="scientific">Prorocentrum cordatum</name>
    <dbReference type="NCBI Taxonomy" id="2364126"/>
    <lineage>
        <taxon>Eukaryota</taxon>
        <taxon>Sar</taxon>
        <taxon>Alveolata</taxon>
        <taxon>Dinophyceae</taxon>
        <taxon>Prorocentrales</taxon>
        <taxon>Prorocentraceae</taxon>
        <taxon>Prorocentrum</taxon>
    </lineage>
</organism>
<keyword evidence="3" id="KW-1185">Reference proteome</keyword>
<comment type="caution">
    <text evidence="2">The sequence shown here is derived from an EMBL/GenBank/DDBJ whole genome shotgun (WGS) entry which is preliminary data.</text>
</comment>
<evidence type="ECO:0008006" key="4">
    <source>
        <dbReference type="Google" id="ProtNLM"/>
    </source>
</evidence>
<protein>
    <recommendedName>
        <fullName evidence="4">Solute carrier family 40 protein</fullName>
    </recommendedName>
</protein>
<dbReference type="EMBL" id="CAUYUJ010015446">
    <property type="protein sequence ID" value="CAK0854011.1"/>
    <property type="molecule type" value="Genomic_DNA"/>
</dbReference>